<dbReference type="RefSeq" id="WP_344215893.1">
    <property type="nucleotide sequence ID" value="NZ_BAAAOS010000022.1"/>
</dbReference>
<comment type="caution">
    <text evidence="1">The sequence shown here is derived from an EMBL/GenBank/DDBJ whole genome shotgun (WGS) entry which is preliminary data.</text>
</comment>
<accession>A0ABP4PIL5</accession>
<evidence type="ECO:0000313" key="2">
    <source>
        <dbReference type="Proteomes" id="UP001500393"/>
    </source>
</evidence>
<dbReference type="EMBL" id="BAAAOS010000022">
    <property type="protein sequence ID" value="GAA1581813.1"/>
    <property type="molecule type" value="Genomic_DNA"/>
</dbReference>
<proteinExistence type="predicted"/>
<name>A0ABP4PIL5_9ACTN</name>
<sequence>MNEIDVLKTLRDDVPEPTPLVLARARQQLQEPPGSRYLTRRRLLVAATLTSAHPDAPIPPGQFRQVTVRSSSNYAIDQAGKYRVTDLSQVDWWISSQQRPPYTAKATSYLKVDFATPAAESSARKHAPNVLRPHSSTISGICEVVAVGRSFRMMADPKAP</sequence>
<protein>
    <submittedName>
        <fullName evidence="1">Uncharacterized protein</fullName>
    </submittedName>
</protein>
<organism evidence="1 2">
    <name type="scientific">Kribbella sancticallisti</name>
    <dbReference type="NCBI Taxonomy" id="460087"/>
    <lineage>
        <taxon>Bacteria</taxon>
        <taxon>Bacillati</taxon>
        <taxon>Actinomycetota</taxon>
        <taxon>Actinomycetes</taxon>
        <taxon>Propionibacteriales</taxon>
        <taxon>Kribbellaceae</taxon>
        <taxon>Kribbella</taxon>
    </lineage>
</organism>
<gene>
    <name evidence="1" type="ORF">GCM10009789_39410</name>
</gene>
<evidence type="ECO:0000313" key="1">
    <source>
        <dbReference type="EMBL" id="GAA1581813.1"/>
    </source>
</evidence>
<dbReference type="Proteomes" id="UP001500393">
    <property type="component" value="Unassembled WGS sequence"/>
</dbReference>
<reference evidence="2" key="1">
    <citation type="journal article" date="2019" name="Int. J. Syst. Evol. Microbiol.">
        <title>The Global Catalogue of Microorganisms (GCM) 10K type strain sequencing project: providing services to taxonomists for standard genome sequencing and annotation.</title>
        <authorList>
            <consortium name="The Broad Institute Genomics Platform"/>
            <consortium name="The Broad Institute Genome Sequencing Center for Infectious Disease"/>
            <person name="Wu L."/>
            <person name="Ma J."/>
        </authorList>
    </citation>
    <scope>NUCLEOTIDE SEQUENCE [LARGE SCALE GENOMIC DNA]</scope>
    <source>
        <strain evidence="2">JCM 14969</strain>
    </source>
</reference>
<keyword evidence="2" id="KW-1185">Reference proteome</keyword>